<dbReference type="PANTHER" id="PTHR10775">
    <property type="entry name" value="OS08G0208400 PROTEIN"/>
    <property type="match status" value="1"/>
</dbReference>
<evidence type="ECO:0000259" key="1">
    <source>
        <dbReference type="Pfam" id="PF13963"/>
    </source>
</evidence>
<protein>
    <recommendedName>
        <fullName evidence="1">Transposase-associated domain-containing protein</fullName>
    </recommendedName>
</protein>
<dbReference type="Pfam" id="PF13963">
    <property type="entry name" value="Transpos_assoc"/>
    <property type="match status" value="1"/>
</dbReference>
<dbReference type="Proteomes" id="UP000316621">
    <property type="component" value="Chromosome 11"/>
</dbReference>
<dbReference type="AlphaFoldDB" id="A0A4Y7LK91"/>
<gene>
    <name evidence="2" type="ORF">C5167_047330</name>
</gene>
<dbReference type="Gramene" id="RZC84545">
    <property type="protein sequence ID" value="RZC84545"/>
    <property type="gene ID" value="C5167_047330"/>
</dbReference>
<organism evidence="2 3">
    <name type="scientific">Papaver somniferum</name>
    <name type="common">Opium poppy</name>
    <dbReference type="NCBI Taxonomy" id="3469"/>
    <lineage>
        <taxon>Eukaryota</taxon>
        <taxon>Viridiplantae</taxon>
        <taxon>Streptophyta</taxon>
        <taxon>Embryophyta</taxon>
        <taxon>Tracheophyta</taxon>
        <taxon>Spermatophyta</taxon>
        <taxon>Magnoliopsida</taxon>
        <taxon>Ranunculales</taxon>
        <taxon>Papaveraceae</taxon>
        <taxon>Papaveroideae</taxon>
        <taxon>Papaver</taxon>
    </lineage>
</organism>
<evidence type="ECO:0000313" key="2">
    <source>
        <dbReference type="EMBL" id="RZC84545.1"/>
    </source>
</evidence>
<feature type="domain" description="Transposase-associated" evidence="1">
    <location>
        <begin position="7"/>
        <end position="80"/>
    </location>
</feature>
<dbReference type="Gene3D" id="1.25.10.10">
    <property type="entry name" value="Leucine-rich Repeat Variant"/>
    <property type="match status" value="1"/>
</dbReference>
<dbReference type="PANTHER" id="PTHR10775:SF185">
    <property type="entry name" value="OS08G0208400 PROTEIN"/>
    <property type="match status" value="1"/>
</dbReference>
<dbReference type="InterPro" id="IPR029480">
    <property type="entry name" value="Transpos_assoc"/>
</dbReference>
<evidence type="ECO:0000313" key="3">
    <source>
        <dbReference type="Proteomes" id="UP000316621"/>
    </source>
</evidence>
<proteinExistence type="predicted"/>
<dbReference type="EMBL" id="CM010725">
    <property type="protein sequence ID" value="RZC84545.1"/>
    <property type="molecule type" value="Genomic_DNA"/>
</dbReference>
<accession>A0A4Y7LK91</accession>
<keyword evidence="3" id="KW-1185">Reference proteome</keyword>
<dbReference type="InterPro" id="IPR011989">
    <property type="entry name" value="ARM-like"/>
</dbReference>
<sequence length="420" mass="48448">MSVPMEKKWMELEDRSDDLYLAGVKEFIDCAHRAGRDLFFSCPCKKCRNSKGLVELDDIEYDLLRWDIDKKYVFWHLHGESESLHVNTNPIVEETNPFEQPRMEDLVDDGEPQVESHSTPNDSDSLRNVLPEGANLPDNYPNMKNPIKELGMECITIHACPNHPILYRKEHAERVECLKCKMPRYKHYVDPKTEKGGTEPLKTVRYFPLIPRLKRLYSVPWIAKAMTWHKRAKSTDNLMRHPAGFHKASAFASEFGMQSKLHDPAPLCTGYYSRTDVEFFRMQYFACGLDTLVEIKGFLESFSEEPALVQLHLLTVTIKLFYEESNRRPTKNDLVLNNATVETDNPVLRDRAIIICKSNTIINIVEMPSSQTRNIQRPSSVLQEKTLVTVSMCDRLWRRITTCTEWNGCSGAVKTLLTKS</sequence>
<dbReference type="STRING" id="3469.A0A4Y7LK91"/>
<reference evidence="2 3" key="1">
    <citation type="journal article" date="2018" name="Science">
        <title>The opium poppy genome and morphinan production.</title>
        <authorList>
            <person name="Guo L."/>
            <person name="Winzer T."/>
            <person name="Yang X."/>
            <person name="Li Y."/>
            <person name="Ning Z."/>
            <person name="He Z."/>
            <person name="Teodor R."/>
            <person name="Lu Y."/>
            <person name="Bowser T.A."/>
            <person name="Graham I.A."/>
            <person name="Ye K."/>
        </authorList>
    </citation>
    <scope>NUCLEOTIDE SEQUENCE [LARGE SCALE GENOMIC DNA]</scope>
    <source>
        <strain evidence="3">cv. HN1</strain>
        <tissue evidence="2">Leaves</tissue>
    </source>
</reference>
<name>A0A4Y7LK91_PAPSO</name>